<dbReference type="InterPro" id="IPR028344">
    <property type="entry name" value="ParE1/4"/>
</dbReference>
<evidence type="ECO:0000256" key="1">
    <source>
        <dbReference type="ARBA" id="ARBA00022649"/>
    </source>
</evidence>
<gene>
    <name evidence="3" type="ORF">AJE_14875</name>
</gene>
<dbReference type="PIRSF" id="PIRSF029218">
    <property type="entry name" value="ParE"/>
    <property type="match status" value="1"/>
</dbReference>
<dbReference type="eggNOG" id="COG3668">
    <property type="taxonomic scope" value="Bacteria"/>
</dbReference>
<dbReference type="PATRIC" id="fig|1129374.4.peg.2946"/>
<dbReference type="InterPro" id="IPR035093">
    <property type="entry name" value="RelE/ParE_toxin_dom_sf"/>
</dbReference>
<dbReference type="InterPro" id="IPR007712">
    <property type="entry name" value="RelE/ParE_toxin"/>
</dbReference>
<keyword evidence="4" id="KW-1185">Reference proteome</keyword>
<dbReference type="Gene3D" id="3.30.2310.20">
    <property type="entry name" value="RelE-like"/>
    <property type="match status" value="1"/>
</dbReference>
<dbReference type="RefSeq" id="WP_008951528.1">
    <property type="nucleotide sequence ID" value="NZ_AHTH01000048.1"/>
</dbReference>
<comment type="similarity">
    <text evidence="2">Belongs to the RelE toxin family.</text>
</comment>
<comment type="caution">
    <text evidence="3">The sequence shown here is derived from an EMBL/GenBank/DDBJ whole genome shotgun (WGS) entry which is preliminary data.</text>
</comment>
<accession>H3ZHW7</accession>
<protein>
    <recommendedName>
        <fullName evidence="2">Toxin</fullName>
    </recommendedName>
</protein>
<reference evidence="3 4" key="1">
    <citation type="journal article" date="2012" name="J. Bacteriol.">
        <title>Genome Sequence of Extracellular-Protease-Producing Alishewanella jeotgali Isolated from Traditional Korean Fermented Seafood.</title>
        <authorList>
            <person name="Jung J."/>
            <person name="Chun J."/>
            <person name="Park W."/>
        </authorList>
    </citation>
    <scope>NUCLEOTIDE SEQUENCE [LARGE SCALE GENOMIC DNA]</scope>
    <source>
        <strain evidence="3 4">KCTC 22429</strain>
    </source>
</reference>
<dbReference type="Proteomes" id="UP000012046">
    <property type="component" value="Unassembled WGS sequence"/>
</dbReference>
<evidence type="ECO:0000313" key="4">
    <source>
        <dbReference type="Proteomes" id="UP000012046"/>
    </source>
</evidence>
<dbReference type="EMBL" id="AHTH01000048">
    <property type="protein sequence ID" value="EHR39973.1"/>
    <property type="molecule type" value="Genomic_DNA"/>
</dbReference>
<organism evidence="3 4">
    <name type="scientific">Alishewanella jeotgali KCTC 22429</name>
    <dbReference type="NCBI Taxonomy" id="1129374"/>
    <lineage>
        <taxon>Bacteria</taxon>
        <taxon>Pseudomonadati</taxon>
        <taxon>Pseudomonadota</taxon>
        <taxon>Gammaproteobacteria</taxon>
        <taxon>Alteromonadales</taxon>
        <taxon>Alteromonadaceae</taxon>
        <taxon>Alishewanella</taxon>
    </lineage>
</organism>
<proteinExistence type="inferred from homology"/>
<evidence type="ECO:0000313" key="3">
    <source>
        <dbReference type="EMBL" id="EHR39973.1"/>
    </source>
</evidence>
<dbReference type="Pfam" id="PF05016">
    <property type="entry name" value="ParE_toxin"/>
    <property type="match status" value="1"/>
</dbReference>
<name>H3ZHW7_9ALTE</name>
<dbReference type="STRING" id="1129374.AJE_14875"/>
<sequence length="103" mass="11903">MSQTKSALYRVTPRAKEDLINIARYTEASWGRAQRNLYLKQLEQRFAWLAANPHLGKARPEIADGFYSFPQGQHIIFYLISGRCIDVIGVPHQEMDIDGYFKN</sequence>
<evidence type="ECO:0000256" key="2">
    <source>
        <dbReference type="PIRNR" id="PIRNR029218"/>
    </source>
</evidence>
<keyword evidence="1" id="KW-1277">Toxin-antitoxin system</keyword>
<dbReference type="AlphaFoldDB" id="H3ZHW7"/>